<dbReference type="RefSeq" id="WP_126307265.1">
    <property type="nucleotide sequence ID" value="NZ_AP018449.1"/>
</dbReference>
<dbReference type="PANTHER" id="PTHR30404:SF0">
    <property type="entry name" value="N-ACETYLMURAMOYL-L-ALANINE AMIDASE AMIC"/>
    <property type="match status" value="1"/>
</dbReference>
<keyword evidence="1 3" id="KW-0378">Hydrolase</keyword>
<organism evidence="3 4">
    <name type="scientific">Methylomusa anaerophila</name>
    <dbReference type="NCBI Taxonomy" id="1930071"/>
    <lineage>
        <taxon>Bacteria</taxon>
        <taxon>Bacillati</taxon>
        <taxon>Bacillota</taxon>
        <taxon>Negativicutes</taxon>
        <taxon>Selenomonadales</taxon>
        <taxon>Sporomusaceae</taxon>
        <taxon>Methylomusa</taxon>
    </lineage>
</organism>
<dbReference type="PANTHER" id="PTHR30404">
    <property type="entry name" value="N-ACETYLMURAMOYL-L-ALANINE AMIDASE"/>
    <property type="match status" value="1"/>
</dbReference>
<dbReference type="GO" id="GO:0009253">
    <property type="term" value="P:peptidoglycan catabolic process"/>
    <property type="evidence" value="ECO:0007669"/>
    <property type="project" value="InterPro"/>
</dbReference>
<dbReference type="SUPFAM" id="SSF53187">
    <property type="entry name" value="Zn-dependent exopeptidases"/>
    <property type="match status" value="1"/>
</dbReference>
<protein>
    <submittedName>
        <fullName evidence="3">N-acetylmuramoyl-L-alanine amidase LytC</fullName>
        <ecNumber evidence="3">3.5.1.28</ecNumber>
    </submittedName>
</protein>
<dbReference type="GO" id="GO:0008745">
    <property type="term" value="F:N-acetylmuramoyl-L-alanine amidase activity"/>
    <property type="evidence" value="ECO:0007669"/>
    <property type="project" value="UniProtKB-EC"/>
</dbReference>
<dbReference type="Pfam" id="PF01520">
    <property type="entry name" value="Amidase_3"/>
    <property type="match status" value="1"/>
</dbReference>
<evidence type="ECO:0000259" key="2">
    <source>
        <dbReference type="SMART" id="SM00646"/>
    </source>
</evidence>
<dbReference type="EMBL" id="AP018449">
    <property type="protein sequence ID" value="BBB90511.1"/>
    <property type="molecule type" value="Genomic_DNA"/>
</dbReference>
<dbReference type="OrthoDB" id="9772024at2"/>
<dbReference type="Gene3D" id="3.40.630.40">
    <property type="entry name" value="Zn-dependent exopeptidases"/>
    <property type="match status" value="1"/>
</dbReference>
<dbReference type="AlphaFoldDB" id="A0A348AHG3"/>
<accession>A0A348AHG3</accession>
<proteinExistence type="predicted"/>
<sequence>MLSLVKIVPLVSLILMILIVMPSVVRAAAAESGPVASTYTVPEIKTFSLKQKDVVAIAVEECLPADAVANPLEYKLEPVFNADMMKNRLEVTLMNVTATGGELGTAGGKFIEAFNANYLKRVSIEKAAENRLKITADFPATAKPQITTVKRKRVSRPDNTTVYRTYLVLNFSPGSPAEPAKTIVLDAGHGGKDTGATNNYLYEKNLNLDIALLTRDILLARGYDVYMTRTDDRFINLLDRADAANILNAAVFISIHNNSMPEDMPDSARKLYRGTTVLYNSAAPQPAKDLATIMCDKLAGTLGTHQYPLQNRPGLVVLNSTWVPAVIAEVAMLPHAQDAKMISQRIYRREAAAAIAAATETYFRVCAAL</sequence>
<dbReference type="GO" id="GO:0030288">
    <property type="term" value="C:outer membrane-bounded periplasmic space"/>
    <property type="evidence" value="ECO:0007669"/>
    <property type="project" value="TreeGrafter"/>
</dbReference>
<keyword evidence="4" id="KW-1185">Reference proteome</keyword>
<evidence type="ECO:0000313" key="3">
    <source>
        <dbReference type="EMBL" id="BBB90511.1"/>
    </source>
</evidence>
<dbReference type="KEGG" id="mana:MAMMFC1_01162"/>
<dbReference type="InterPro" id="IPR050695">
    <property type="entry name" value="N-acetylmuramoyl_amidase_3"/>
</dbReference>
<evidence type="ECO:0000256" key="1">
    <source>
        <dbReference type="ARBA" id="ARBA00022801"/>
    </source>
</evidence>
<dbReference type="CDD" id="cd02696">
    <property type="entry name" value="MurNAc-LAA"/>
    <property type="match status" value="1"/>
</dbReference>
<dbReference type="InterPro" id="IPR002508">
    <property type="entry name" value="MurNAc-LAA_cat"/>
</dbReference>
<evidence type="ECO:0000313" key="4">
    <source>
        <dbReference type="Proteomes" id="UP000276437"/>
    </source>
</evidence>
<reference evidence="3 4" key="1">
    <citation type="journal article" date="2018" name="Int. J. Syst. Evol. Microbiol.">
        <title>Methylomusa anaerophila gen. nov., sp. nov., an anaerobic methanol-utilizing bacterium isolated from a microbial fuel cell.</title>
        <authorList>
            <person name="Amano N."/>
            <person name="Yamamuro A."/>
            <person name="Miyahara M."/>
            <person name="Kouzuma A."/>
            <person name="Abe T."/>
            <person name="Watanabe K."/>
        </authorList>
    </citation>
    <scope>NUCLEOTIDE SEQUENCE [LARGE SCALE GENOMIC DNA]</scope>
    <source>
        <strain evidence="3 4">MMFC1</strain>
    </source>
</reference>
<dbReference type="EC" id="3.5.1.28" evidence="3"/>
<feature type="domain" description="MurNAc-LAA" evidence="2">
    <location>
        <begin position="241"/>
        <end position="360"/>
    </location>
</feature>
<gene>
    <name evidence="3" type="primary">lytC_2</name>
    <name evidence="3" type="ORF">MAMMFC1_01162</name>
</gene>
<dbReference type="SMART" id="SM00646">
    <property type="entry name" value="Ami_3"/>
    <property type="match status" value="1"/>
</dbReference>
<name>A0A348AHG3_9FIRM</name>
<dbReference type="Proteomes" id="UP000276437">
    <property type="component" value="Chromosome"/>
</dbReference>